<gene>
    <name evidence="1" type="ORF">AVDCRST_MAG74-291</name>
</gene>
<proteinExistence type="predicted"/>
<protein>
    <submittedName>
        <fullName evidence="1">Uncharacterized protein</fullName>
    </submittedName>
</protein>
<dbReference type="EMBL" id="CADCUR010000023">
    <property type="protein sequence ID" value="CAA9380007.1"/>
    <property type="molecule type" value="Genomic_DNA"/>
</dbReference>
<reference evidence="1" key="1">
    <citation type="submission" date="2020-02" db="EMBL/GenBank/DDBJ databases">
        <authorList>
            <person name="Meier V. D."/>
        </authorList>
    </citation>
    <scope>NUCLEOTIDE SEQUENCE</scope>
    <source>
        <strain evidence="1">AVDCRST_MAG74</strain>
    </source>
</reference>
<name>A0A6J4NBY7_9BACT</name>
<evidence type="ECO:0000313" key="1">
    <source>
        <dbReference type="EMBL" id="CAA9380007.1"/>
    </source>
</evidence>
<sequence length="39" mass="4435">MPTTISRFCNAHLIIAFMKNLLLSKNYCCGLFRKCAIKA</sequence>
<accession>A0A6J4NBY7</accession>
<dbReference type="AlphaFoldDB" id="A0A6J4NBY7"/>
<organism evidence="1">
    <name type="scientific">uncultured Pyrinomonadaceae bacterium</name>
    <dbReference type="NCBI Taxonomy" id="2283094"/>
    <lineage>
        <taxon>Bacteria</taxon>
        <taxon>Pseudomonadati</taxon>
        <taxon>Acidobacteriota</taxon>
        <taxon>Blastocatellia</taxon>
        <taxon>Blastocatellales</taxon>
        <taxon>Pyrinomonadaceae</taxon>
        <taxon>environmental samples</taxon>
    </lineage>
</organism>